<keyword evidence="5" id="KW-0809">Transit peptide</keyword>
<comment type="similarity">
    <text evidence="2 7">Belongs to the acyl-CoA dehydrogenase family.</text>
</comment>
<evidence type="ECO:0000259" key="10">
    <source>
        <dbReference type="Pfam" id="PF02771"/>
    </source>
</evidence>
<protein>
    <submittedName>
        <fullName evidence="11">Glutaryl-CoA dehydrogenase</fullName>
    </submittedName>
</protein>
<dbReference type="FunFam" id="2.40.110.10:FF:000002">
    <property type="entry name" value="Acyl-CoA dehydrogenase fadE12"/>
    <property type="match status" value="1"/>
</dbReference>
<dbReference type="FunFam" id="1.10.540.10:FF:000026">
    <property type="entry name" value="Acyl-CoA dehydrogenase medium chain"/>
    <property type="match status" value="1"/>
</dbReference>
<evidence type="ECO:0000256" key="2">
    <source>
        <dbReference type="ARBA" id="ARBA00009347"/>
    </source>
</evidence>
<dbReference type="GO" id="GO:0004361">
    <property type="term" value="F:glutaryl-CoA dehydrogenase activity"/>
    <property type="evidence" value="ECO:0007669"/>
    <property type="project" value="TreeGrafter"/>
</dbReference>
<dbReference type="AlphaFoldDB" id="A0A4R6KGI2"/>
<evidence type="ECO:0000256" key="1">
    <source>
        <dbReference type="ARBA" id="ARBA00001974"/>
    </source>
</evidence>
<dbReference type="InterPro" id="IPR046373">
    <property type="entry name" value="Acyl-CoA_Oxase/DH_mid-dom_sf"/>
</dbReference>
<organism evidence="11 12">
    <name type="scientific">Kribbella caucasensis</name>
    <dbReference type="NCBI Taxonomy" id="2512215"/>
    <lineage>
        <taxon>Bacteria</taxon>
        <taxon>Bacillati</taxon>
        <taxon>Actinomycetota</taxon>
        <taxon>Actinomycetes</taxon>
        <taxon>Propionibacteriales</taxon>
        <taxon>Kribbellaceae</taxon>
        <taxon>Kribbella</taxon>
    </lineage>
</organism>
<comment type="caution">
    <text evidence="11">The sequence shown here is derived from an EMBL/GenBank/DDBJ whole genome shotgun (WGS) entry which is preliminary data.</text>
</comment>
<evidence type="ECO:0000313" key="11">
    <source>
        <dbReference type="EMBL" id="TDO49980.1"/>
    </source>
</evidence>
<dbReference type="InterPro" id="IPR013786">
    <property type="entry name" value="AcylCoA_DH/ox_N"/>
</dbReference>
<sequence>MTVSLDLVDVDSLLTEEEFAIRATARRFADERLRPSLPEWFESATIPVRDLAKELGSLGLLGMHLTGYGCAGLGPVAYGLACLEIEAADSGMRSLVSVQGSLAMYALWKYGSEEQKKEWLPRMAAGEAIGCFGLTEPDFGSNPAGMRTNARRDGDDWILNGSKMWITNGSVAHVAIVWARTDEGMRGFAVPTDTPGFSAPEITRKLSLRASVTSELVLADVRLPGSAMLPEARGLSGPLGCLNEARFGIIFGAMGAARDCLETAISYAGERQVFDKPLSAYQLTQAKLADLAVELNKGILLAVHLGRLKEKGALRPEQVSVGKLNNVREAIAIARECRTILGANGISGEYPIMRHANNLESVLTYEGTSEVHQLVIGQALTGHAAFR</sequence>
<evidence type="ECO:0000256" key="7">
    <source>
        <dbReference type="RuleBase" id="RU362125"/>
    </source>
</evidence>
<evidence type="ECO:0000313" key="12">
    <source>
        <dbReference type="Proteomes" id="UP000295388"/>
    </source>
</evidence>
<dbReference type="GO" id="GO:0000062">
    <property type="term" value="F:fatty-acyl-CoA binding"/>
    <property type="evidence" value="ECO:0007669"/>
    <property type="project" value="TreeGrafter"/>
</dbReference>
<feature type="domain" description="Acyl-CoA dehydrogenase/oxidase C-terminal" evidence="8">
    <location>
        <begin position="233"/>
        <end position="380"/>
    </location>
</feature>
<dbReference type="PANTHER" id="PTHR42807:SF1">
    <property type="entry name" value="GLUTARYL-COA DEHYDROGENASE, MITOCHONDRIAL"/>
    <property type="match status" value="1"/>
</dbReference>
<name>A0A4R6KGI2_9ACTN</name>
<dbReference type="PANTHER" id="PTHR42807">
    <property type="entry name" value="GLUTARYL-COA DEHYDROGENASE, MITOCHONDRIAL"/>
    <property type="match status" value="1"/>
</dbReference>
<feature type="domain" description="Acyl-CoA oxidase/dehydrogenase middle" evidence="9">
    <location>
        <begin position="131"/>
        <end position="221"/>
    </location>
</feature>
<dbReference type="SUPFAM" id="SSF47203">
    <property type="entry name" value="Acyl-CoA dehydrogenase C-terminal domain-like"/>
    <property type="match status" value="1"/>
</dbReference>
<dbReference type="OrthoDB" id="142556at2"/>
<dbReference type="RefSeq" id="WP_133800248.1">
    <property type="nucleotide sequence ID" value="NZ_SNWQ01000005.1"/>
</dbReference>
<dbReference type="InterPro" id="IPR036250">
    <property type="entry name" value="AcylCo_DH-like_C"/>
</dbReference>
<dbReference type="GO" id="GO:0046949">
    <property type="term" value="P:fatty-acyl-CoA biosynthetic process"/>
    <property type="evidence" value="ECO:0007669"/>
    <property type="project" value="TreeGrafter"/>
</dbReference>
<gene>
    <name evidence="11" type="ORF">EV643_105210</name>
</gene>
<dbReference type="EMBL" id="SNWQ01000005">
    <property type="protein sequence ID" value="TDO49980.1"/>
    <property type="molecule type" value="Genomic_DNA"/>
</dbReference>
<evidence type="ECO:0000259" key="9">
    <source>
        <dbReference type="Pfam" id="PF02770"/>
    </source>
</evidence>
<dbReference type="InterPro" id="IPR009075">
    <property type="entry name" value="AcylCo_DH/oxidase_C"/>
</dbReference>
<evidence type="ECO:0000256" key="4">
    <source>
        <dbReference type="ARBA" id="ARBA00022827"/>
    </source>
</evidence>
<comment type="cofactor">
    <cofactor evidence="1 7">
        <name>FAD</name>
        <dbReference type="ChEBI" id="CHEBI:57692"/>
    </cofactor>
</comment>
<dbReference type="Proteomes" id="UP000295388">
    <property type="component" value="Unassembled WGS sequence"/>
</dbReference>
<dbReference type="InterPro" id="IPR037069">
    <property type="entry name" value="AcylCoA_DH/ox_N_sf"/>
</dbReference>
<evidence type="ECO:0000256" key="6">
    <source>
        <dbReference type="ARBA" id="ARBA00023002"/>
    </source>
</evidence>
<keyword evidence="6 7" id="KW-0560">Oxidoreductase</keyword>
<proteinExistence type="inferred from homology"/>
<keyword evidence="4 7" id="KW-0274">FAD</keyword>
<dbReference type="Pfam" id="PF02771">
    <property type="entry name" value="Acyl-CoA_dh_N"/>
    <property type="match status" value="1"/>
</dbReference>
<dbReference type="Pfam" id="PF02770">
    <property type="entry name" value="Acyl-CoA_dh_M"/>
    <property type="match status" value="1"/>
</dbReference>
<dbReference type="GO" id="GO:0033539">
    <property type="term" value="P:fatty acid beta-oxidation using acyl-CoA dehydrogenase"/>
    <property type="evidence" value="ECO:0007669"/>
    <property type="project" value="TreeGrafter"/>
</dbReference>
<dbReference type="InterPro" id="IPR006091">
    <property type="entry name" value="Acyl-CoA_Oxase/DH_mid-dom"/>
</dbReference>
<reference evidence="11 12" key="1">
    <citation type="submission" date="2019-03" db="EMBL/GenBank/DDBJ databases">
        <title>Genomic Encyclopedia of Type Strains, Phase III (KMG-III): the genomes of soil and plant-associated and newly described type strains.</title>
        <authorList>
            <person name="Whitman W."/>
        </authorList>
    </citation>
    <scope>NUCLEOTIDE SEQUENCE [LARGE SCALE GENOMIC DNA]</scope>
    <source>
        <strain evidence="11 12">VKM Ac-2527</strain>
    </source>
</reference>
<accession>A0A4R6KGI2</accession>
<dbReference type="SUPFAM" id="SSF56645">
    <property type="entry name" value="Acyl-CoA dehydrogenase NM domain-like"/>
    <property type="match status" value="1"/>
</dbReference>
<keyword evidence="3 7" id="KW-0285">Flavoprotein</keyword>
<feature type="domain" description="Acyl-CoA dehydrogenase/oxidase N-terminal" evidence="10">
    <location>
        <begin position="15"/>
        <end position="127"/>
    </location>
</feature>
<dbReference type="Pfam" id="PF00441">
    <property type="entry name" value="Acyl-CoA_dh_1"/>
    <property type="match status" value="1"/>
</dbReference>
<dbReference type="GO" id="GO:0050660">
    <property type="term" value="F:flavin adenine dinucleotide binding"/>
    <property type="evidence" value="ECO:0007669"/>
    <property type="project" value="InterPro"/>
</dbReference>
<evidence type="ECO:0000256" key="3">
    <source>
        <dbReference type="ARBA" id="ARBA00022630"/>
    </source>
</evidence>
<dbReference type="Gene3D" id="1.20.140.10">
    <property type="entry name" value="Butyryl-CoA Dehydrogenase, subunit A, domain 3"/>
    <property type="match status" value="1"/>
</dbReference>
<evidence type="ECO:0000256" key="5">
    <source>
        <dbReference type="ARBA" id="ARBA00022946"/>
    </source>
</evidence>
<keyword evidence="12" id="KW-1185">Reference proteome</keyword>
<dbReference type="InterPro" id="IPR052033">
    <property type="entry name" value="Glutaryl-CoA_DH_mitochondrial"/>
</dbReference>
<dbReference type="InterPro" id="IPR009100">
    <property type="entry name" value="AcylCoA_DH/oxidase_NM_dom_sf"/>
</dbReference>
<dbReference type="Gene3D" id="1.10.540.10">
    <property type="entry name" value="Acyl-CoA dehydrogenase/oxidase, N-terminal domain"/>
    <property type="match status" value="1"/>
</dbReference>
<dbReference type="Gene3D" id="2.40.110.10">
    <property type="entry name" value="Butyryl-CoA Dehydrogenase, subunit A, domain 2"/>
    <property type="match status" value="1"/>
</dbReference>
<evidence type="ECO:0000259" key="8">
    <source>
        <dbReference type="Pfam" id="PF00441"/>
    </source>
</evidence>